<dbReference type="InterPro" id="IPR051686">
    <property type="entry name" value="Lipoprotein_DolP"/>
</dbReference>
<dbReference type="PANTHER" id="PTHR34606:SF15">
    <property type="entry name" value="BON DOMAIN-CONTAINING PROTEIN"/>
    <property type="match status" value="1"/>
</dbReference>
<comment type="caution">
    <text evidence="3">The sequence shown here is derived from an EMBL/GenBank/DDBJ whole genome shotgun (WGS) entry which is preliminary data.</text>
</comment>
<evidence type="ECO:0000313" key="4">
    <source>
        <dbReference type="Proteomes" id="UP001375382"/>
    </source>
</evidence>
<proteinExistence type="predicted"/>
<dbReference type="EMBL" id="JALAAR010000006">
    <property type="protein sequence ID" value="MEH8017365.1"/>
    <property type="molecule type" value="Genomic_DNA"/>
</dbReference>
<dbReference type="InterPro" id="IPR014004">
    <property type="entry name" value="Transpt-assoc_nodulatn_dom_bac"/>
</dbReference>
<feature type="domain" description="BON" evidence="2">
    <location>
        <begin position="129"/>
        <end position="197"/>
    </location>
</feature>
<keyword evidence="4" id="KW-1185">Reference proteome</keyword>
<feature type="signal peptide" evidence="1">
    <location>
        <begin position="1"/>
        <end position="24"/>
    </location>
</feature>
<dbReference type="RefSeq" id="WP_335735771.1">
    <property type="nucleotide sequence ID" value="NZ_JALAAR010000006.1"/>
</dbReference>
<evidence type="ECO:0000313" key="3">
    <source>
        <dbReference type="EMBL" id="MEH8017365.1"/>
    </source>
</evidence>
<feature type="domain" description="BON" evidence="2">
    <location>
        <begin position="217"/>
        <end position="284"/>
    </location>
</feature>
<keyword evidence="1" id="KW-0732">Signal</keyword>
<protein>
    <submittedName>
        <fullName evidence="3">BON domain-containing protein</fullName>
    </submittedName>
</protein>
<accession>A0ABU8C611</accession>
<dbReference type="InterPro" id="IPR007055">
    <property type="entry name" value="BON_dom"/>
</dbReference>
<dbReference type="Gene3D" id="3.30.1340.30">
    <property type="match status" value="3"/>
</dbReference>
<feature type="chain" id="PRO_5045491401" evidence="1">
    <location>
        <begin position="25"/>
        <end position="284"/>
    </location>
</feature>
<evidence type="ECO:0000259" key="2">
    <source>
        <dbReference type="PROSITE" id="PS50914"/>
    </source>
</evidence>
<feature type="domain" description="BON" evidence="2">
    <location>
        <begin position="43"/>
        <end position="111"/>
    </location>
</feature>
<name>A0ABU8C611_9GAMM</name>
<evidence type="ECO:0000256" key="1">
    <source>
        <dbReference type="SAM" id="SignalP"/>
    </source>
</evidence>
<dbReference type="PANTHER" id="PTHR34606">
    <property type="entry name" value="BON DOMAIN-CONTAINING PROTEIN"/>
    <property type="match status" value="1"/>
</dbReference>
<reference evidence="3 4" key="1">
    <citation type="journal article" date="2023" name="Ecotoxicol. Environ. Saf.">
        <title>Mercury remediation potential of mercury-resistant strain Rheinheimera metallidurans sp. nov. isolated from a municipal waste dumping site.</title>
        <authorList>
            <person name="Yadav V."/>
            <person name="Manjhi A."/>
            <person name="Vadakedath N."/>
        </authorList>
    </citation>
    <scope>NUCLEOTIDE SEQUENCE [LARGE SCALE GENOMIC DNA]</scope>
    <source>
        <strain evidence="3 4">E-49</strain>
    </source>
</reference>
<dbReference type="PROSITE" id="PS50914">
    <property type="entry name" value="BON"/>
    <property type="match status" value="3"/>
</dbReference>
<sequence length="284" mass="30112">MNKFHLQLLATAVALGLGTTVAIAGDDKADSKMANQKQSGVVINARQEAQIWTTYALSPYLRANDLSVSVQAGTATLTGNVAEDVHKDLAGAIAEGVSGIKNVKNDIVVDADYTAADRSSTRGFGDVVDDATITTAVKSKLLWSKHTEGMDTKVVTHNGKVELSGTVATQQAKLQAEKLAKNTDGVRSVDNKLRISSKTADGKSYRKDNDEDSTMIADSWITTKVKSTFMYSSNVASSDISVNTEKGIVTLAGKVDSGVEQALAIELAQNIRGVKSVSSKQLIF</sequence>
<organism evidence="3 4">
    <name type="scientific">Rheinheimera muenzenbergensis</name>
    <dbReference type="NCBI Taxonomy" id="1193628"/>
    <lineage>
        <taxon>Bacteria</taxon>
        <taxon>Pseudomonadati</taxon>
        <taxon>Pseudomonadota</taxon>
        <taxon>Gammaproteobacteria</taxon>
        <taxon>Chromatiales</taxon>
        <taxon>Chromatiaceae</taxon>
        <taxon>Rheinheimera</taxon>
    </lineage>
</organism>
<dbReference type="Pfam" id="PF04972">
    <property type="entry name" value="BON"/>
    <property type="match status" value="3"/>
</dbReference>
<gene>
    <name evidence="3" type="ORF">MN202_08980</name>
</gene>
<dbReference type="Proteomes" id="UP001375382">
    <property type="component" value="Unassembled WGS sequence"/>
</dbReference>
<dbReference type="SMART" id="SM00749">
    <property type="entry name" value="BON"/>
    <property type="match status" value="3"/>
</dbReference>